<feature type="region of interest" description="Disordered" evidence="1">
    <location>
        <begin position="117"/>
        <end position="147"/>
    </location>
</feature>
<dbReference type="EMBL" id="HBHR01013729">
    <property type="protein sequence ID" value="CAD9865007.1"/>
    <property type="molecule type" value="Transcribed_RNA"/>
</dbReference>
<evidence type="ECO:0000256" key="1">
    <source>
        <dbReference type="SAM" id="MobiDB-lite"/>
    </source>
</evidence>
<protein>
    <recommendedName>
        <fullName evidence="2">PDK1-type PH domain-containing protein</fullName>
    </recommendedName>
</protein>
<dbReference type="Gene3D" id="2.30.29.30">
    <property type="entry name" value="Pleckstrin-homology domain (PH domain)/Phosphotyrosine-binding domain (PTB)"/>
    <property type="match status" value="1"/>
</dbReference>
<sequence>MEKVTNHCSGEECLEFPEYMCEEGRDLINSCLKKDPQERLGGGHQGSSTDFDALQAHKFFAGTRWNDLMNTDPPLLPNLAPLPPPEKMSDGAFRDWLFDLGEVAGALSPCMRGYESSDSDPGQCWEEDAGHTTPPPSVEYTGAEAGDQGQHEKWRDLLYLSEEVVYAGLLYLRGFMGSRRKRELVLTSTPRLFFVVPGSTNSKDIPWTREAPVSVQLKTDTTFNVVSGQKKFAFIDPKGSQTWVDVIESVLTETEGYR</sequence>
<dbReference type="InterPro" id="IPR011993">
    <property type="entry name" value="PH-like_dom_sf"/>
</dbReference>
<feature type="domain" description="PDK1-type PH" evidence="2">
    <location>
        <begin position="153"/>
        <end position="253"/>
    </location>
</feature>
<gene>
    <name evidence="3" type="ORF">FJAP1339_LOCUS6776</name>
</gene>
<evidence type="ECO:0000313" key="3">
    <source>
        <dbReference type="EMBL" id="CAD9865007.1"/>
    </source>
</evidence>
<dbReference type="SUPFAM" id="SSF50729">
    <property type="entry name" value="PH domain-like"/>
    <property type="match status" value="1"/>
</dbReference>
<proteinExistence type="predicted"/>
<dbReference type="AlphaFoldDB" id="A0A7S2XYP6"/>
<dbReference type="Gene3D" id="1.10.510.10">
    <property type="entry name" value="Transferase(Phosphotransferase) domain 1"/>
    <property type="match status" value="1"/>
</dbReference>
<reference evidence="3" key="1">
    <citation type="submission" date="2021-01" db="EMBL/GenBank/DDBJ databases">
        <authorList>
            <person name="Corre E."/>
            <person name="Pelletier E."/>
            <person name="Niang G."/>
            <person name="Scheremetjew M."/>
            <person name="Finn R."/>
            <person name="Kale V."/>
            <person name="Holt S."/>
            <person name="Cochrane G."/>
            <person name="Meng A."/>
            <person name="Brown T."/>
            <person name="Cohen L."/>
        </authorList>
    </citation>
    <scope>NUCLEOTIDE SEQUENCE</scope>
    <source>
        <strain evidence="3">CCMP1661</strain>
    </source>
</reference>
<name>A0A7S2XYP6_9STRA</name>
<evidence type="ECO:0000259" key="2">
    <source>
        <dbReference type="Pfam" id="PF14593"/>
    </source>
</evidence>
<dbReference type="SUPFAM" id="SSF56112">
    <property type="entry name" value="Protein kinase-like (PK-like)"/>
    <property type="match status" value="1"/>
</dbReference>
<dbReference type="InterPro" id="IPR033931">
    <property type="entry name" value="PDK1-typ_PH"/>
</dbReference>
<dbReference type="Pfam" id="PF14593">
    <property type="entry name" value="PH_3"/>
    <property type="match status" value="1"/>
</dbReference>
<accession>A0A7S2XYP6</accession>
<organism evidence="3">
    <name type="scientific">Fibrocapsa japonica</name>
    <dbReference type="NCBI Taxonomy" id="94617"/>
    <lineage>
        <taxon>Eukaryota</taxon>
        <taxon>Sar</taxon>
        <taxon>Stramenopiles</taxon>
        <taxon>Ochrophyta</taxon>
        <taxon>Raphidophyceae</taxon>
        <taxon>Chattonellales</taxon>
        <taxon>Chattonellaceae</taxon>
        <taxon>Fibrocapsa</taxon>
    </lineage>
</organism>
<dbReference type="InterPro" id="IPR011009">
    <property type="entry name" value="Kinase-like_dom_sf"/>
</dbReference>